<dbReference type="RefSeq" id="WP_006845495.1">
    <property type="nucleotide sequence ID" value="NZ_CP026847.1"/>
</dbReference>
<keyword evidence="3" id="KW-1185">Reference proteome</keyword>
<reference evidence="2 3" key="1">
    <citation type="submission" date="2019-08" db="EMBL/GenBank/DDBJ databases">
        <authorList>
            <person name="Chang H.C."/>
            <person name="Mun S.Y."/>
        </authorList>
    </citation>
    <scope>NUCLEOTIDE SEQUENCE [LARGE SCALE GENOMIC DNA]</scope>
    <source>
        <strain evidence="2 3">SK</strain>
    </source>
</reference>
<accession>A0A7H1MK63</accession>
<evidence type="ECO:0000259" key="1">
    <source>
        <dbReference type="Pfam" id="PF24710"/>
    </source>
</evidence>
<evidence type="ECO:0000313" key="3">
    <source>
        <dbReference type="Proteomes" id="UP000516446"/>
    </source>
</evidence>
<dbReference type="InterPro" id="IPR056088">
    <property type="entry name" value="DUF7671"/>
</dbReference>
<gene>
    <name evidence="2" type="ORF">FY536_00545</name>
</gene>
<organism evidence="2 3">
    <name type="scientific">Weissella koreensis</name>
    <dbReference type="NCBI Taxonomy" id="165096"/>
    <lineage>
        <taxon>Bacteria</taxon>
        <taxon>Bacillati</taxon>
        <taxon>Bacillota</taxon>
        <taxon>Bacilli</taxon>
        <taxon>Lactobacillales</taxon>
        <taxon>Lactobacillaceae</taxon>
        <taxon>Weissella</taxon>
    </lineage>
</organism>
<dbReference type="EMBL" id="CP043431">
    <property type="protein sequence ID" value="QNT63849.1"/>
    <property type="molecule type" value="Genomic_DNA"/>
</dbReference>
<dbReference type="Pfam" id="PF24710">
    <property type="entry name" value="DUF7671"/>
    <property type="match status" value="1"/>
</dbReference>
<evidence type="ECO:0000313" key="2">
    <source>
        <dbReference type="EMBL" id="QNT63849.1"/>
    </source>
</evidence>
<dbReference type="AlphaFoldDB" id="A0A7H1MK63"/>
<dbReference type="Proteomes" id="UP000516446">
    <property type="component" value="Chromosome"/>
</dbReference>
<name>A0A7H1MK63_9LACO</name>
<feature type="domain" description="DUF7671" evidence="1">
    <location>
        <begin position="3"/>
        <end position="95"/>
    </location>
</feature>
<proteinExistence type="predicted"/>
<sequence>MASKYSTAELVGVMLKQDLNGQYHVENTALQLADFHSWRVGKHTKGKLRGPGQIFLTEQNMAVALVEVKSLSFKNRHDFTVMGRFTNETLPDEQFNAALQKYLSLEA</sequence>
<protein>
    <recommendedName>
        <fullName evidence="1">DUF7671 domain-containing protein</fullName>
    </recommendedName>
</protein>